<dbReference type="eggNOG" id="COG0835">
    <property type="taxonomic scope" value="Bacteria"/>
</dbReference>
<protein>
    <submittedName>
        <fullName evidence="3">Scaffold protein CheW associated with MCPs of class 40H</fullName>
    </submittedName>
</protein>
<reference evidence="3 4" key="1">
    <citation type="journal article" date="2003" name="Science">
        <title>Genome of Geobacter sulfurreducens: metal reduction in subsurface environments.</title>
        <authorList>
            <person name="Methe B.A."/>
            <person name="Nelson K.E."/>
            <person name="Eisen J.A."/>
            <person name="Paulsen I.T."/>
            <person name="Nelson W."/>
            <person name="Heidelberg J.F."/>
            <person name="Wu D."/>
            <person name="Wu M."/>
            <person name="Ward N."/>
            <person name="Beanan M.J."/>
            <person name="Dodson R.J."/>
            <person name="Madupu R."/>
            <person name="Brinkac L.M."/>
            <person name="Daugherty S.C."/>
            <person name="DeBoy R.T."/>
            <person name="Durkin A.S."/>
            <person name="Gwinn M."/>
            <person name="Kolonay J.F."/>
            <person name="Sullivan S.A."/>
            <person name="Haft D.H."/>
            <person name="Selengut J."/>
            <person name="Davidsen T.M."/>
            <person name="Zafar N."/>
            <person name="White O."/>
            <person name="Tran B."/>
            <person name="Romero C."/>
            <person name="Forberger H.A."/>
            <person name="Weidman J."/>
            <person name="Khouri H."/>
            <person name="Feldblyum T.V."/>
            <person name="Utterback T.R."/>
            <person name="Van Aken S.E."/>
            <person name="Lovley D.R."/>
            <person name="Fraser C.M."/>
        </authorList>
    </citation>
    <scope>NUCLEOTIDE SEQUENCE [LARGE SCALE GENOMIC DNA]</scope>
    <source>
        <strain evidence="4">ATCC 51573 / DSM 12127 / PCA</strain>
    </source>
</reference>
<dbReference type="GO" id="GO:0005829">
    <property type="term" value="C:cytosol"/>
    <property type="evidence" value="ECO:0000318"/>
    <property type="project" value="GO_Central"/>
</dbReference>
<keyword evidence="4" id="KW-1185">Reference proteome</keyword>
<feature type="compositionally biased region" description="Basic and acidic residues" evidence="1">
    <location>
        <begin position="25"/>
        <end position="34"/>
    </location>
</feature>
<dbReference type="OrthoDB" id="9790406at2"/>
<reference evidence="3 4" key="2">
    <citation type="journal article" date="2012" name="BMC Genomics">
        <title>Comparative genomic analysis of Geobacter sulfurreducens KN400, a strain with enhanced capacity for extracellular electron transfer and electricity production.</title>
        <authorList>
            <person name="Butler J.E."/>
            <person name="Young N.D."/>
            <person name="Aklujkar M."/>
            <person name="Lovley D.R."/>
        </authorList>
    </citation>
    <scope>NUCLEOTIDE SEQUENCE [LARGE SCALE GENOMIC DNA]</scope>
    <source>
        <strain evidence="4">ATCC 51573 / DSM 12127 / PCA</strain>
    </source>
</reference>
<dbReference type="PANTHER" id="PTHR22617">
    <property type="entry name" value="CHEMOTAXIS SENSOR HISTIDINE KINASE-RELATED"/>
    <property type="match status" value="1"/>
</dbReference>
<name>Q74AX9_GEOSL</name>
<dbReference type="Pfam" id="PF01584">
    <property type="entry name" value="CheW"/>
    <property type="match status" value="1"/>
</dbReference>
<dbReference type="SMR" id="Q74AX9"/>
<dbReference type="STRING" id="243231.GSU2220"/>
<dbReference type="HOGENOM" id="CLU_1060740_0_0_7"/>
<feature type="domain" description="CheW-like" evidence="2">
    <location>
        <begin position="112"/>
        <end position="252"/>
    </location>
</feature>
<dbReference type="Gene3D" id="2.30.30.40">
    <property type="entry name" value="SH3 Domains"/>
    <property type="match status" value="1"/>
</dbReference>
<dbReference type="GO" id="GO:0007165">
    <property type="term" value="P:signal transduction"/>
    <property type="evidence" value="ECO:0007669"/>
    <property type="project" value="InterPro"/>
</dbReference>
<dbReference type="KEGG" id="gsu:GSU2220"/>
<dbReference type="EnsemblBacteria" id="AAR35596">
    <property type="protein sequence ID" value="AAR35596"/>
    <property type="gene ID" value="GSU2220"/>
</dbReference>
<dbReference type="PROSITE" id="PS50851">
    <property type="entry name" value="CHEW"/>
    <property type="match status" value="1"/>
</dbReference>
<dbReference type="PANTHER" id="PTHR22617:SF23">
    <property type="entry name" value="CHEMOTAXIS PROTEIN CHEW"/>
    <property type="match status" value="1"/>
</dbReference>
<dbReference type="Gene3D" id="2.40.50.180">
    <property type="entry name" value="CheA-289, Domain 4"/>
    <property type="match status" value="1"/>
</dbReference>
<dbReference type="EMBL" id="AE017180">
    <property type="protein sequence ID" value="AAR35596.2"/>
    <property type="molecule type" value="Genomic_DNA"/>
</dbReference>
<dbReference type="SUPFAM" id="SSF50341">
    <property type="entry name" value="CheW-like"/>
    <property type="match status" value="1"/>
</dbReference>
<organism evidence="3 4">
    <name type="scientific">Geobacter sulfurreducens (strain ATCC 51573 / DSM 12127 / PCA)</name>
    <dbReference type="NCBI Taxonomy" id="243231"/>
    <lineage>
        <taxon>Bacteria</taxon>
        <taxon>Pseudomonadati</taxon>
        <taxon>Thermodesulfobacteriota</taxon>
        <taxon>Desulfuromonadia</taxon>
        <taxon>Geobacterales</taxon>
        <taxon>Geobacteraceae</taxon>
        <taxon>Geobacter</taxon>
    </lineage>
</organism>
<proteinExistence type="predicted"/>
<feature type="compositionally biased region" description="Low complexity" evidence="1">
    <location>
        <begin position="36"/>
        <end position="46"/>
    </location>
</feature>
<evidence type="ECO:0000313" key="4">
    <source>
        <dbReference type="Proteomes" id="UP000000577"/>
    </source>
</evidence>
<sequence length="252" mass="27256">MMDIAEIRRKAQRDRQQGGAASTGDVRREPRPEPSRPAADAPSAPVVPEFQELSDDVFAPDDAALPVPASVPAAAPPVLDPLALILQGRRAALVEDLVSDTEAEPARETETYLEVLCFRVADETYGIDIMELKEIIKPRETTEVPHSPPFVAGVLSLRGIIIPVFILRERLGLADAVARGKERIVVVKHGEGLCGLLVDEVTQVVKIPVATIEHPPAVLDGMDREFVNGIGRHDGGIIILLQLEKVLDSALM</sequence>
<evidence type="ECO:0000256" key="1">
    <source>
        <dbReference type="SAM" id="MobiDB-lite"/>
    </source>
</evidence>
<evidence type="ECO:0000313" key="3">
    <source>
        <dbReference type="EMBL" id="AAR35596.2"/>
    </source>
</evidence>
<dbReference type="GO" id="GO:0006935">
    <property type="term" value="P:chemotaxis"/>
    <property type="evidence" value="ECO:0000318"/>
    <property type="project" value="GO_Central"/>
</dbReference>
<accession>Q74AX9</accession>
<evidence type="ECO:0000259" key="2">
    <source>
        <dbReference type="PROSITE" id="PS50851"/>
    </source>
</evidence>
<dbReference type="InterPro" id="IPR002545">
    <property type="entry name" value="CheW-lke_dom"/>
</dbReference>
<dbReference type="InterPro" id="IPR039315">
    <property type="entry name" value="CheW"/>
</dbReference>
<gene>
    <name evidence="3" type="primary">cheW40H-1</name>
    <name evidence="3" type="ordered locus">GSU2220</name>
</gene>
<dbReference type="PATRIC" id="fig|243231.5.peg.2251"/>
<dbReference type="AlphaFoldDB" id="Q74AX9"/>
<feature type="region of interest" description="Disordered" evidence="1">
    <location>
        <begin position="1"/>
        <end position="46"/>
    </location>
</feature>
<dbReference type="CDD" id="cd00732">
    <property type="entry name" value="CheW"/>
    <property type="match status" value="1"/>
</dbReference>
<dbReference type="Proteomes" id="UP000000577">
    <property type="component" value="Chromosome"/>
</dbReference>
<dbReference type="InParanoid" id="Q74AX9"/>
<dbReference type="InterPro" id="IPR036061">
    <property type="entry name" value="CheW-like_dom_sf"/>
</dbReference>
<dbReference type="RefSeq" id="WP_010942860.1">
    <property type="nucleotide sequence ID" value="NC_002939.5"/>
</dbReference>
<dbReference type="SMART" id="SM00260">
    <property type="entry name" value="CheW"/>
    <property type="match status" value="1"/>
</dbReference>
<feature type="compositionally biased region" description="Basic and acidic residues" evidence="1">
    <location>
        <begin position="1"/>
        <end position="16"/>
    </location>
</feature>